<dbReference type="Gene3D" id="1.20.58.360">
    <property type="entry name" value="Shigella T3SS effector IpaH defines"/>
    <property type="match status" value="1"/>
</dbReference>
<evidence type="ECO:0000313" key="9">
    <source>
        <dbReference type="EMBL" id="KMT57576.1"/>
    </source>
</evidence>
<feature type="compositionally biased region" description="Polar residues" evidence="7">
    <location>
        <begin position="1638"/>
        <end position="1647"/>
    </location>
</feature>
<comment type="caution">
    <text evidence="9">The sequence shown here is derived from an EMBL/GenBank/DDBJ whole genome shotgun (WGS) entry which is preliminary data.</text>
</comment>
<comment type="catalytic activity">
    <reaction evidence="1">
        <text>S-ubiquitinyl-[E2 ubiquitin-conjugating enzyme]-L-cysteine + [acceptor protein]-L-lysine = [E2 ubiquitin-conjugating enzyme]-L-cysteine + N(6)-ubiquitinyl-[acceptor protein]-L-lysine.</text>
        <dbReference type="EC" id="2.3.2.27"/>
    </reaction>
</comment>
<keyword evidence="6" id="KW-0832">Ubl conjugation</keyword>
<protein>
    <recommendedName>
        <fullName evidence="2">RING-type E3 ubiquitin transferase</fullName>
        <ecNumber evidence="2">2.3.2.27</ecNumber>
    </recommendedName>
</protein>
<keyword evidence="6" id="KW-0964">Secreted</keyword>
<dbReference type="Pfam" id="PF14496">
    <property type="entry name" value="NEL"/>
    <property type="match status" value="1"/>
</dbReference>
<evidence type="ECO:0000256" key="5">
    <source>
        <dbReference type="ARBA" id="ARBA00023026"/>
    </source>
</evidence>
<dbReference type="GO" id="GO:0016567">
    <property type="term" value="P:protein ubiquitination"/>
    <property type="evidence" value="ECO:0007669"/>
    <property type="project" value="InterPro"/>
</dbReference>
<dbReference type="SMART" id="SM00369">
    <property type="entry name" value="LRR_TYP"/>
    <property type="match status" value="2"/>
</dbReference>
<keyword evidence="6" id="KW-0808">Transferase</keyword>
<keyword evidence="6" id="KW-0833">Ubl conjugation pathway</keyword>
<dbReference type="EMBL" id="LFMW01000001">
    <property type="protein sequence ID" value="KMT57576.1"/>
    <property type="molecule type" value="Genomic_DNA"/>
</dbReference>
<gene>
    <name evidence="9" type="ORF">ACR52_02820</name>
</gene>
<dbReference type="InterPro" id="IPR050216">
    <property type="entry name" value="LRR_domain-containing"/>
</dbReference>
<keyword evidence="4" id="KW-0677">Repeat</keyword>
<dbReference type="Proteomes" id="UP000037551">
    <property type="component" value="Unassembled WGS sequence"/>
</dbReference>
<dbReference type="InterPro" id="IPR032675">
    <property type="entry name" value="LRR_dom_sf"/>
</dbReference>
<dbReference type="GO" id="GO:0005737">
    <property type="term" value="C:cytoplasm"/>
    <property type="evidence" value="ECO:0007669"/>
    <property type="project" value="TreeGrafter"/>
</dbReference>
<dbReference type="InterPro" id="IPR003591">
    <property type="entry name" value="Leu-rich_rpt_typical-subtyp"/>
</dbReference>
<comment type="PTM">
    <text evidence="6">Ubiquitinated in the presence of host E1 ubiquitin-activating enzyme, E2 ubiquitin-conjugating enzyme and ubiquitin.</text>
</comment>
<dbReference type="PANTHER" id="PTHR48051">
    <property type="match status" value="1"/>
</dbReference>
<keyword evidence="10" id="KW-1185">Reference proteome</keyword>
<dbReference type="OrthoDB" id="1467561at2"/>
<dbReference type="GO" id="GO:0061630">
    <property type="term" value="F:ubiquitin protein ligase activity"/>
    <property type="evidence" value="ECO:0007669"/>
    <property type="project" value="UniProtKB-EC"/>
</dbReference>
<evidence type="ECO:0000259" key="8">
    <source>
        <dbReference type="PROSITE" id="PS52053"/>
    </source>
</evidence>
<dbReference type="RefSeq" id="WP_048720258.1">
    <property type="nucleotide sequence ID" value="NZ_LFMW01000001.1"/>
</dbReference>
<keyword evidence="6" id="KW-1035">Host cytoplasm</keyword>
<evidence type="ECO:0000256" key="6">
    <source>
        <dbReference type="PROSITE-ProRule" id="PRU01398"/>
    </source>
</evidence>
<dbReference type="PATRIC" id="fig|1674920.3.peg.570"/>
<dbReference type="SUPFAM" id="SSF52075">
    <property type="entry name" value="Outer arm dynein light chain 1"/>
    <property type="match status" value="1"/>
</dbReference>
<feature type="domain" description="NEL" evidence="8">
    <location>
        <begin position="1316"/>
        <end position="1642"/>
    </location>
</feature>
<evidence type="ECO:0000256" key="7">
    <source>
        <dbReference type="SAM" id="MobiDB-lite"/>
    </source>
</evidence>
<dbReference type="STRING" id="1674920.ACR52_02820"/>
<dbReference type="InterPro" id="IPR029487">
    <property type="entry name" value="NEL_dom"/>
</dbReference>
<evidence type="ECO:0000256" key="3">
    <source>
        <dbReference type="ARBA" id="ARBA00022614"/>
    </source>
</evidence>
<dbReference type="Gene3D" id="3.80.10.10">
    <property type="entry name" value="Ribonuclease Inhibitor"/>
    <property type="match status" value="1"/>
</dbReference>
<dbReference type="PROSITE" id="PS52053">
    <property type="entry name" value="NEL"/>
    <property type="match status" value="1"/>
</dbReference>
<accession>A0A0J8IZW4</accession>
<evidence type="ECO:0000256" key="4">
    <source>
        <dbReference type="ARBA" id="ARBA00022737"/>
    </source>
</evidence>
<feature type="active site" description="Glycyl thioester intermediate" evidence="6">
    <location>
        <position position="1412"/>
    </location>
</feature>
<dbReference type="GO" id="GO:0005576">
    <property type="term" value="C:extracellular region"/>
    <property type="evidence" value="ECO:0007669"/>
    <property type="project" value="UniProtKB-UniRule"/>
</dbReference>
<comment type="similarity">
    <text evidence="6">Belongs to the LRR-containing bacterial E3 ligase family.</text>
</comment>
<keyword evidence="3" id="KW-0433">Leucine-rich repeat</keyword>
<dbReference type="PANTHER" id="PTHR48051:SF45">
    <property type="entry name" value="LEUCINE-RICH REPEAT PROTEIN SHOC-2-LIKE"/>
    <property type="match status" value="1"/>
</dbReference>
<feature type="region of interest" description="Disordered" evidence="7">
    <location>
        <begin position="1626"/>
        <end position="1647"/>
    </location>
</feature>
<evidence type="ECO:0000256" key="2">
    <source>
        <dbReference type="ARBA" id="ARBA00012483"/>
    </source>
</evidence>
<sequence>MPDAPEFHGAHFEFIKTALPDWVKQASLTRLRALKRTGLSGTAPYPQASRQQHLHLQGAVSQQWQSQNALDQAFADLSDVKAFAEPLLKGALQAQYGDIDVRTTFLRTYVNADQAWWTINVKPGVYSRTVSLLDAALHNFAANDQFVDAAFLGPADARGQQDILTLRHQTHGTPLTAVAFKAICRALDIGARYQASLTRRLGFNDPARARALRDQVIGSQQQGLRTAAHLALLKGDIQADAHGLMLSVSQGQANLALDGKTIGCYSLSLMDMALAGIVIFATEQSTAARRLIVYVPQDPEHPLKEYPSPQAFQQELTRQLRATQGYQGFFSQFVAHSERGAFFSQLNAPLRLNLQDIASDYQNRSATPEQDTLWRYRYRIMLNKIVNDARDIAVSTADVDRHDRWAWWDNLEKILGDILNAALLVITPFVPGLGELMLAYSAYQITDQVFEGIVDWAEGRGAEAFEQAIGVAQSALQFALFAGAVKVGGILRPKLSAFVEGLVPVKRADGQARLWHPDLAPYAQTVAPPAGSPPKASGLHPIGDKTLLALDGRHYEVRQEPVTEKHHVVHPTRPDAYRPRVTFNGEGAFVHEGEQPRSWDSSTLMRRLGHRMHGFSDTELEQMRVASATDEGVLRSVYVHNQGTPPLLAGTLARAEAQRYPQIVSSKIRSGQALAQDPSSDWFEQMVTELQGWPQDKAIEVFQKSDFSGVSHTFGHPHAGPADTLRLSVAQVMSGNLPERVLGFLDEPAIHTLLGADVAPPQRVQHLRNQLADYVESQTGDIAQRVYQTWESIREPRMQLLRHAAPDLDTSAARAVIGRATAAELAVMDQHQRVPLRLQNLAREVGFAARTVRAFEGFDQVPAPLDTEHLVLNTLKTHSDVFTDLHVEIREQRVDGAVHCDVGPPHATHQRILIRGPQGYTLPGPSTTSAVSLYDAVLRALPEPQRDALGYRLGQGAGLKHWLMETLAPLAERRTLLAEPPVANVAARETLQLLGGPVISRCGREPAMTPATHAREALQQLFPSLNDARLERFLTEFEPGPLRIVLNDLIVEQHQLLADLNAWESAPTGRTKDSREDRREKRRRGQWALVLRRCWEDRFAEHLDGFDQVQSGARLDTHGLQLPETLPRLTTRFEHVTSLAIGDSGMKSNHGALLEWFPSLRSLDLNYNDVEQLPAELGKLRFLKHLSMAHNNLQLRPSDIALLKSLRRMEALNLSNNPLEWAPDISLMPNLRYLDLSETQISDWPAGLLAQPRSERFTLDLRGTRIDTVPDLTPGSERAALIARARINRLRLPAVHRERLASYRLGAGLDPERTYEPQGEMTPWLTDIDASERESHARLWSAVELEHGSQGFFEVIRYLQPPEFFETVADEQRYTANQPQLAQQVWRLLRAVHTDSGLRERLFRLSSFPGLCADGGAQIFNEMGIEVLASEARNQAISGLEREARLVTLARGAARLKLLSKVIREDIAHRLKPVAEGGLGLRLRSQMQDGLPGTVDEVDIYLAYQTSLAERLDLPWLSDHMLYRRTANVSAGRIAQAYTTVEELGEGDGLVNQMLLEPYWEEHLRERYDDQYRDNERVYADKFYALDDQQTAENMPDEQYNRLLNDLGYDEKAWMRKVTREALAQASGMTNRAGLRPSVTTANPRSR</sequence>
<dbReference type="Pfam" id="PF20178">
    <property type="entry name" value="ToxA_N"/>
    <property type="match status" value="1"/>
</dbReference>
<evidence type="ECO:0000313" key="10">
    <source>
        <dbReference type="Proteomes" id="UP000037551"/>
    </source>
</evidence>
<dbReference type="EC" id="2.3.2.27" evidence="2"/>
<evidence type="ECO:0000256" key="1">
    <source>
        <dbReference type="ARBA" id="ARBA00000900"/>
    </source>
</evidence>
<proteinExistence type="inferred from homology"/>
<organism evidence="9 10">
    <name type="scientific">Pseudomonas fildesensis</name>
    <dbReference type="NCBI Taxonomy" id="1674920"/>
    <lineage>
        <taxon>Bacteria</taxon>
        <taxon>Pseudomonadati</taxon>
        <taxon>Pseudomonadota</taxon>
        <taxon>Gammaproteobacteria</taxon>
        <taxon>Pseudomonadales</taxon>
        <taxon>Pseudomonadaceae</taxon>
        <taxon>Pseudomonas</taxon>
    </lineage>
</organism>
<dbReference type="InterPro" id="IPR046673">
    <property type="entry name" value="ToxA_N"/>
</dbReference>
<keyword evidence="5" id="KW-0843">Virulence</keyword>
<name>A0A0J8IZW4_9PSED</name>
<reference evidence="9 10" key="1">
    <citation type="submission" date="2015-06" db="EMBL/GenBank/DDBJ databases">
        <title>Draft genome sequence of an Antarctic Pseudomonas sp. strain KG01 with full potential for biotechnological applications.</title>
        <authorList>
            <person name="Pavlov M.S."/>
            <person name="Lira F."/>
            <person name="Martinez J.L."/>
            <person name="Marshall S.H."/>
        </authorList>
    </citation>
    <scope>NUCLEOTIDE SEQUENCE [LARGE SCALE GENOMIC DNA]</scope>
    <source>
        <strain evidence="9 10">KG01</strain>
    </source>
</reference>